<organism evidence="4 5">
    <name type="scientific">Yersinia mollaretii (strain ATCC 43969 / DSM 18520 / CIP 103324 / CNY 7263 / WAIP 204)</name>
    <dbReference type="NCBI Taxonomy" id="349967"/>
    <lineage>
        <taxon>Bacteria</taxon>
        <taxon>Pseudomonadati</taxon>
        <taxon>Pseudomonadota</taxon>
        <taxon>Gammaproteobacteria</taxon>
        <taxon>Enterobacterales</taxon>
        <taxon>Yersiniaceae</taxon>
        <taxon>Yersinia</taxon>
    </lineage>
</organism>
<evidence type="ECO:0000259" key="3">
    <source>
        <dbReference type="PROSITE" id="PS51736"/>
    </source>
</evidence>
<accession>A0ABP2EHR7</accession>
<name>A0ABP2EHR7_YERMW</name>
<dbReference type="Proteomes" id="UP000003027">
    <property type="component" value="Unassembled WGS sequence"/>
</dbReference>
<dbReference type="InterPro" id="IPR006119">
    <property type="entry name" value="Resolv_N"/>
</dbReference>
<evidence type="ECO:0000256" key="2">
    <source>
        <dbReference type="SAM" id="MobiDB-lite"/>
    </source>
</evidence>
<evidence type="ECO:0000256" key="1">
    <source>
        <dbReference type="PROSITE-ProRule" id="PRU10137"/>
    </source>
</evidence>
<feature type="active site" description="O-(5'-phospho-DNA)-serine intermediate" evidence="1">
    <location>
        <position position="12"/>
    </location>
</feature>
<dbReference type="EMBL" id="AALD02000004">
    <property type="protein sequence ID" value="EEQ12017.1"/>
    <property type="molecule type" value="Genomic_DNA"/>
</dbReference>
<gene>
    <name evidence="4" type="ORF">ymoll0001_24070</name>
</gene>
<dbReference type="InterPro" id="IPR006118">
    <property type="entry name" value="Recombinase_CS"/>
</dbReference>
<reference evidence="4" key="1">
    <citation type="submission" date="2008-12" db="EMBL/GenBank/DDBJ databases">
        <title>Annotation of the Yersinia mollaretii ATCC 43969 genome.</title>
        <authorList>
            <person name="Read T.D."/>
            <person name="Akmal A."/>
            <person name="Bishop-Lilly K."/>
            <person name="Chen P.E."/>
            <person name="Cook C."/>
            <person name="Kiley M.P."/>
            <person name="Lentz S."/>
            <person name="Mateczun A."/>
            <person name="Nagarajan N."/>
            <person name="Nolan N."/>
            <person name="Osborne B.I."/>
            <person name="Pop M."/>
            <person name="Sozhamannan S."/>
            <person name="Stewart A.C."/>
            <person name="Sulakvelidze A."/>
            <person name="Thomason B."/>
            <person name="Willner K."/>
            <person name="Zwick M.E."/>
        </authorList>
    </citation>
    <scope>NUCLEOTIDE SEQUENCE [LARGE SCALE GENOMIC DNA]</scope>
    <source>
        <strain evidence="4">ATCC 43969</strain>
    </source>
</reference>
<comment type="caution">
    <text evidence="4">The sequence shown here is derived from an EMBL/GenBank/DDBJ whole genome shotgun (WGS) entry which is preliminary data.</text>
</comment>
<evidence type="ECO:0000313" key="4">
    <source>
        <dbReference type="EMBL" id="EEQ12017.1"/>
    </source>
</evidence>
<dbReference type="PROSITE" id="PS51736">
    <property type="entry name" value="RECOMBINASES_3"/>
    <property type="match status" value="1"/>
</dbReference>
<feature type="domain" description="Resolvase/invertase-type recombinase catalytic" evidence="3">
    <location>
        <begin position="4"/>
        <end position="64"/>
    </location>
</feature>
<dbReference type="PROSITE" id="PS00397">
    <property type="entry name" value="RECOMBINASES_1"/>
    <property type="match status" value="1"/>
</dbReference>
<sequence>MKGQRIGYIRVSSFDQNPERQRDQTQVIKSSPIKHLAKMPCGQNWIPYKPVVFLLQYRHENRPH</sequence>
<feature type="region of interest" description="Disordered" evidence="2">
    <location>
        <begin position="1"/>
        <end position="27"/>
    </location>
</feature>
<keyword evidence="5" id="KW-1185">Reference proteome</keyword>
<proteinExistence type="predicted"/>
<protein>
    <submittedName>
        <fullName evidence="4">Transposon Tn21 resolvase</fullName>
    </submittedName>
</protein>
<evidence type="ECO:0000313" key="5">
    <source>
        <dbReference type="Proteomes" id="UP000003027"/>
    </source>
</evidence>